<dbReference type="SUPFAM" id="SSF48452">
    <property type="entry name" value="TPR-like"/>
    <property type="match status" value="2"/>
</dbReference>
<feature type="transmembrane region" description="Helical" evidence="6">
    <location>
        <begin position="355"/>
        <end position="375"/>
    </location>
</feature>
<gene>
    <name evidence="8" type="ORF">B6A10_12620</name>
</gene>
<dbReference type="SUPFAM" id="SSF55874">
    <property type="entry name" value="ATPase domain of HSP90 chaperone/DNA topoisomerase II/histidine kinase"/>
    <property type="match status" value="1"/>
</dbReference>
<evidence type="ECO:0000256" key="6">
    <source>
        <dbReference type="SAM" id="Phobius"/>
    </source>
</evidence>
<keyword evidence="6" id="KW-0812">Transmembrane</keyword>
<dbReference type="InterPro" id="IPR050482">
    <property type="entry name" value="Sensor_HK_TwoCompSys"/>
</dbReference>
<evidence type="ECO:0000256" key="1">
    <source>
        <dbReference type="ARBA" id="ARBA00000085"/>
    </source>
</evidence>
<dbReference type="PROSITE" id="PS50109">
    <property type="entry name" value="HIS_KIN"/>
    <property type="match status" value="1"/>
</dbReference>
<proteinExistence type="predicted"/>
<dbReference type="InterPro" id="IPR019734">
    <property type="entry name" value="TPR_rpt"/>
</dbReference>
<evidence type="ECO:0000256" key="4">
    <source>
        <dbReference type="ARBA" id="ARBA00022777"/>
    </source>
</evidence>
<protein>
    <recommendedName>
        <fullName evidence="2">histidine kinase</fullName>
        <ecNumber evidence="2">2.7.13.3</ecNumber>
    </recommendedName>
</protein>
<dbReference type="Gene3D" id="3.30.565.10">
    <property type="entry name" value="Histidine kinase-like ATPase, C-terminal domain"/>
    <property type="match status" value="1"/>
</dbReference>
<dbReference type="EC" id="2.7.13.3" evidence="2"/>
<dbReference type="RefSeq" id="WP_188221153.1">
    <property type="nucleotide sequence ID" value="NZ_NASZ01000021.1"/>
</dbReference>
<evidence type="ECO:0000313" key="8">
    <source>
        <dbReference type="EMBL" id="MBD0726019.1"/>
    </source>
</evidence>
<feature type="domain" description="Histidine kinase" evidence="7">
    <location>
        <begin position="493"/>
        <end position="578"/>
    </location>
</feature>
<keyword evidence="4" id="KW-0418">Kinase</keyword>
<comment type="catalytic activity">
    <reaction evidence="1">
        <text>ATP + protein L-histidine = ADP + protein N-phospho-L-histidine.</text>
        <dbReference type="EC" id="2.7.13.3"/>
    </reaction>
</comment>
<name>A0ABR7UVW7_9FLAO</name>
<dbReference type="CDD" id="cd16917">
    <property type="entry name" value="HATPase_UhpB-NarQ-NarX-like"/>
    <property type="match status" value="1"/>
</dbReference>
<organism evidence="8 9">
    <name type="scientific">Flavobacterium pokkalii</name>
    <dbReference type="NCBI Taxonomy" id="1940408"/>
    <lineage>
        <taxon>Bacteria</taxon>
        <taxon>Pseudomonadati</taxon>
        <taxon>Bacteroidota</taxon>
        <taxon>Flavobacteriia</taxon>
        <taxon>Flavobacteriales</taxon>
        <taxon>Flavobacteriaceae</taxon>
        <taxon>Flavobacterium</taxon>
    </lineage>
</organism>
<keyword evidence="6" id="KW-0472">Membrane</keyword>
<dbReference type="PROSITE" id="PS51257">
    <property type="entry name" value="PROKAR_LIPOPROTEIN"/>
    <property type="match status" value="1"/>
</dbReference>
<keyword evidence="3" id="KW-0808">Transferase</keyword>
<dbReference type="InterPro" id="IPR003594">
    <property type="entry name" value="HATPase_dom"/>
</dbReference>
<reference evidence="8 9" key="1">
    <citation type="journal article" date="2020" name="Microbiol. Res.">
        <title>Flavobacterium pokkalii sp. nov., a novel plant growth promoting native rhizobacteria isolated from pokkali rice grown in coastal saline affected agricultural regions of southern India, Kerala.</title>
        <authorList>
            <person name="Menon R.R."/>
            <person name="Kumari S."/>
            <person name="Viver T."/>
            <person name="Rameshkumar N."/>
        </authorList>
    </citation>
    <scope>NUCLEOTIDE SEQUENCE [LARGE SCALE GENOMIC DNA]</scope>
    <source>
        <strain evidence="8 9">L1I52</strain>
    </source>
</reference>
<keyword evidence="5" id="KW-0902">Two-component regulatory system</keyword>
<dbReference type="Pfam" id="PF02518">
    <property type="entry name" value="HATPase_c"/>
    <property type="match status" value="1"/>
</dbReference>
<dbReference type="PANTHER" id="PTHR24421:SF10">
    <property type="entry name" value="NITRATE_NITRITE SENSOR PROTEIN NARQ"/>
    <property type="match status" value="1"/>
</dbReference>
<dbReference type="SMART" id="SM00028">
    <property type="entry name" value="TPR"/>
    <property type="match status" value="3"/>
</dbReference>
<evidence type="ECO:0000256" key="2">
    <source>
        <dbReference type="ARBA" id="ARBA00012438"/>
    </source>
</evidence>
<evidence type="ECO:0000256" key="5">
    <source>
        <dbReference type="ARBA" id="ARBA00023012"/>
    </source>
</evidence>
<keyword evidence="6" id="KW-1133">Transmembrane helix</keyword>
<dbReference type="PANTHER" id="PTHR24421">
    <property type="entry name" value="NITRATE/NITRITE SENSOR PROTEIN NARX-RELATED"/>
    <property type="match status" value="1"/>
</dbReference>
<sequence length="578" mass="68121">MILPRLILRILSILLAVLSLTLYSCKQKERPTNEYKKDKRKIDFLIKKGELLYKKTQYDSAFFYFNKAKTICNRKEDLKEYIYSTTYLCSISQLNGDYANCEDIATEAIPYIVHVKNEKYKWRIFFILATNYAKLLDFNNAKYYHSKSLKLKIDSERRFCTLISLSYLNIREKKYNQAIKILEFLTHQKLIINDPEFQSVVMNNLGYCYFKTHKKNALHFLKKSLEIRLKNTKSFMDDWGLTANYYYLYEYYTEKKDFSKAIKYAYLLYKTAKKVDNTDDQLLALSLLVKNTEGKKSKDYALKYVKLNDSITEVRQKAKNYFAKLKYDSKKEKEENLKLKAEKELQQELERNKNIVITFIIIIIILLSAFIYYYLIQKNKKEKIQTAYNTEIRIAKKLHDELANEIFQTINFAETQDLSSPEISGKLLENLDSIYSTTRNISKENNQIETGEQFENDLKEMITSFGSKTVNIIINNLEEINWKKTSKLKKIAIYRVIQELLVNMKKHSQSNLVLISFKTQENNLLLNYYDNGKGIDFKQTKKKSGLYNIENRIEAINGTITFDSNQNKGVKTSIVIPL</sequence>
<evidence type="ECO:0000313" key="9">
    <source>
        <dbReference type="Proteomes" id="UP000661715"/>
    </source>
</evidence>
<accession>A0ABR7UVW7</accession>
<dbReference type="Gene3D" id="1.25.40.10">
    <property type="entry name" value="Tetratricopeptide repeat domain"/>
    <property type="match status" value="2"/>
</dbReference>
<evidence type="ECO:0000259" key="7">
    <source>
        <dbReference type="PROSITE" id="PS50109"/>
    </source>
</evidence>
<dbReference type="Proteomes" id="UP000661715">
    <property type="component" value="Unassembled WGS sequence"/>
</dbReference>
<dbReference type="InterPro" id="IPR036890">
    <property type="entry name" value="HATPase_C_sf"/>
</dbReference>
<evidence type="ECO:0000256" key="3">
    <source>
        <dbReference type="ARBA" id="ARBA00022679"/>
    </source>
</evidence>
<dbReference type="InterPro" id="IPR011990">
    <property type="entry name" value="TPR-like_helical_dom_sf"/>
</dbReference>
<comment type="caution">
    <text evidence="8">The sequence shown here is derived from an EMBL/GenBank/DDBJ whole genome shotgun (WGS) entry which is preliminary data.</text>
</comment>
<dbReference type="InterPro" id="IPR005467">
    <property type="entry name" value="His_kinase_dom"/>
</dbReference>
<dbReference type="EMBL" id="NASZ01000021">
    <property type="protein sequence ID" value="MBD0726019.1"/>
    <property type="molecule type" value="Genomic_DNA"/>
</dbReference>
<keyword evidence="9" id="KW-1185">Reference proteome</keyword>